<accession>A0ABP0IGK6</accession>
<protein>
    <submittedName>
        <fullName evidence="1">Uncharacterized protein</fullName>
    </submittedName>
</protein>
<evidence type="ECO:0000313" key="2">
    <source>
        <dbReference type="Proteomes" id="UP001642464"/>
    </source>
</evidence>
<dbReference type="EMBL" id="CAXAMM010003725">
    <property type="protein sequence ID" value="CAK9001016.1"/>
    <property type="molecule type" value="Genomic_DNA"/>
</dbReference>
<organism evidence="1 2">
    <name type="scientific">Durusdinium trenchii</name>
    <dbReference type="NCBI Taxonomy" id="1381693"/>
    <lineage>
        <taxon>Eukaryota</taxon>
        <taxon>Sar</taxon>
        <taxon>Alveolata</taxon>
        <taxon>Dinophyceae</taxon>
        <taxon>Suessiales</taxon>
        <taxon>Symbiodiniaceae</taxon>
        <taxon>Durusdinium</taxon>
    </lineage>
</organism>
<gene>
    <name evidence="1" type="ORF">SCF082_LOCUS6749</name>
</gene>
<name>A0ABP0IGK6_9DINO</name>
<proteinExistence type="predicted"/>
<reference evidence="1 2" key="1">
    <citation type="submission" date="2024-02" db="EMBL/GenBank/DDBJ databases">
        <authorList>
            <person name="Chen Y."/>
            <person name="Shah S."/>
            <person name="Dougan E. K."/>
            <person name="Thang M."/>
            <person name="Chan C."/>
        </authorList>
    </citation>
    <scope>NUCLEOTIDE SEQUENCE [LARGE SCALE GENOMIC DNA]</scope>
</reference>
<comment type="caution">
    <text evidence="1">The sequence shown here is derived from an EMBL/GenBank/DDBJ whole genome shotgun (WGS) entry which is preliminary data.</text>
</comment>
<keyword evidence="2" id="KW-1185">Reference proteome</keyword>
<evidence type="ECO:0000313" key="1">
    <source>
        <dbReference type="EMBL" id="CAK9001016.1"/>
    </source>
</evidence>
<dbReference type="Proteomes" id="UP001642464">
    <property type="component" value="Unassembled WGS sequence"/>
</dbReference>
<sequence>MDVYGLESTLQMEGEDVEVHCLSTEPTFFGNYAPPDDLDGQIIDLVATRFPSSAKLQLRPKGLTFARDLARHSEVRAWQAQMGDACTVKSLGIVPEEIANLNYTPGVAVNLELPEGGLLQKSPQQKVVLSDHLPIAFTVQWESEQSERHELYCTSMNMLAQSYLDFNFWCLGREYPEDACQDLWLFASRLRATADRKTKWLPPEYSTLGRSPGLSDNDLAAAKDSPLVNWERVNRWLWRWIFRVQREASKAQVAGNVMAPDAVRQGVFVQLLMSLEESERPDLLLLQEFGLAELCTEDLQHLTERLFEQRPMLRPLLQCHLGV</sequence>